<proteinExistence type="predicted"/>
<sequence length="148" mass="16380">MVGGLVTRSRLRARRLSMFETRFQRRTAVYMGLVHDKFIQVECSLAGVAGKFGKRVPAQLSKLDCLCEDKSLLTNELLVHMSPDFSEPGNQSQIQEIIANEFSSDELTAIVDSPECSNDSSPDCSTNILNCNYMQIGSALDVMSPIDQ</sequence>
<evidence type="ECO:0000313" key="2">
    <source>
        <dbReference type="Proteomes" id="UP000499080"/>
    </source>
</evidence>
<reference evidence="1 2" key="1">
    <citation type="journal article" date="2019" name="Sci. Rep.">
        <title>Orb-weaving spider Araneus ventricosus genome elucidates the spidroin gene catalogue.</title>
        <authorList>
            <person name="Kono N."/>
            <person name="Nakamura H."/>
            <person name="Ohtoshi R."/>
            <person name="Moran D.A.P."/>
            <person name="Shinohara A."/>
            <person name="Yoshida Y."/>
            <person name="Fujiwara M."/>
            <person name="Mori M."/>
            <person name="Tomita M."/>
            <person name="Arakawa K."/>
        </authorList>
    </citation>
    <scope>NUCLEOTIDE SEQUENCE [LARGE SCALE GENOMIC DNA]</scope>
</reference>
<protein>
    <submittedName>
        <fullName evidence="1">Uncharacterized protein</fullName>
    </submittedName>
</protein>
<name>A0A4Y2K8B9_ARAVE</name>
<accession>A0A4Y2K8B9</accession>
<comment type="caution">
    <text evidence="1">The sequence shown here is derived from an EMBL/GenBank/DDBJ whole genome shotgun (WGS) entry which is preliminary data.</text>
</comment>
<dbReference type="AlphaFoldDB" id="A0A4Y2K8B9"/>
<keyword evidence="2" id="KW-1185">Reference proteome</keyword>
<gene>
    <name evidence="1" type="ORF">AVEN_238371_1</name>
</gene>
<dbReference type="Proteomes" id="UP000499080">
    <property type="component" value="Unassembled WGS sequence"/>
</dbReference>
<evidence type="ECO:0000313" key="1">
    <source>
        <dbReference type="EMBL" id="GBM98517.1"/>
    </source>
</evidence>
<organism evidence="1 2">
    <name type="scientific">Araneus ventricosus</name>
    <name type="common">Orbweaver spider</name>
    <name type="synonym">Epeira ventricosa</name>
    <dbReference type="NCBI Taxonomy" id="182803"/>
    <lineage>
        <taxon>Eukaryota</taxon>
        <taxon>Metazoa</taxon>
        <taxon>Ecdysozoa</taxon>
        <taxon>Arthropoda</taxon>
        <taxon>Chelicerata</taxon>
        <taxon>Arachnida</taxon>
        <taxon>Araneae</taxon>
        <taxon>Araneomorphae</taxon>
        <taxon>Entelegynae</taxon>
        <taxon>Araneoidea</taxon>
        <taxon>Araneidae</taxon>
        <taxon>Araneus</taxon>
    </lineage>
</organism>
<dbReference type="EMBL" id="BGPR01004330">
    <property type="protein sequence ID" value="GBM98517.1"/>
    <property type="molecule type" value="Genomic_DNA"/>
</dbReference>